<evidence type="ECO:0000259" key="7">
    <source>
        <dbReference type="Pfam" id="PF02826"/>
    </source>
</evidence>
<dbReference type="InterPro" id="IPR029752">
    <property type="entry name" value="D-isomer_DH_CS1"/>
</dbReference>
<dbReference type="SUPFAM" id="SSF52283">
    <property type="entry name" value="Formate/glycerate dehydrogenase catalytic domain-like"/>
    <property type="match status" value="1"/>
</dbReference>
<dbReference type="PROSITE" id="PS00670">
    <property type="entry name" value="D_2_HYDROXYACID_DH_2"/>
    <property type="match status" value="1"/>
</dbReference>
<proteinExistence type="inferred from homology"/>
<dbReference type="InterPro" id="IPR050857">
    <property type="entry name" value="D-2-hydroxyacid_DH"/>
</dbReference>
<dbReference type="PANTHER" id="PTHR42789">
    <property type="entry name" value="D-ISOMER SPECIFIC 2-HYDROXYACID DEHYDROGENASE FAMILY PROTEIN (AFU_ORTHOLOGUE AFUA_6G10090)"/>
    <property type="match status" value="1"/>
</dbReference>
<dbReference type="FunFam" id="3.40.50.720:FF:000203">
    <property type="entry name" value="D-3-phosphoglycerate dehydrogenase (SerA)"/>
    <property type="match status" value="1"/>
</dbReference>
<evidence type="ECO:0000313" key="8">
    <source>
        <dbReference type="EMBL" id="OGY94848.1"/>
    </source>
</evidence>
<accession>A0A1G2C0D9</accession>
<name>A0A1G2C0D9_9BACT</name>
<reference evidence="8 9" key="1">
    <citation type="journal article" date="2016" name="Nat. Commun.">
        <title>Thousands of microbial genomes shed light on interconnected biogeochemical processes in an aquifer system.</title>
        <authorList>
            <person name="Anantharaman K."/>
            <person name="Brown C.T."/>
            <person name="Hug L.A."/>
            <person name="Sharon I."/>
            <person name="Castelle C.J."/>
            <person name="Probst A.J."/>
            <person name="Thomas B.C."/>
            <person name="Singh A."/>
            <person name="Wilkins M.J."/>
            <person name="Karaoz U."/>
            <person name="Brodie E.L."/>
            <person name="Williams K.H."/>
            <person name="Hubbard S.S."/>
            <person name="Banfield J.F."/>
        </authorList>
    </citation>
    <scope>NUCLEOTIDE SEQUENCE [LARGE SCALE GENOMIC DNA]</scope>
</reference>
<organism evidence="8 9">
    <name type="scientific">Candidatus Komeilibacteria bacterium RIFOXYC1_FULL_37_11</name>
    <dbReference type="NCBI Taxonomy" id="1798555"/>
    <lineage>
        <taxon>Bacteria</taxon>
        <taxon>Candidatus Komeiliibacteriota</taxon>
    </lineage>
</organism>
<evidence type="ECO:0008006" key="10">
    <source>
        <dbReference type="Google" id="ProtNLM"/>
    </source>
</evidence>
<dbReference type="SUPFAM" id="SSF51735">
    <property type="entry name" value="NAD(P)-binding Rossmann-fold domains"/>
    <property type="match status" value="1"/>
</dbReference>
<dbReference type="GO" id="GO:0008652">
    <property type="term" value="P:amino acid biosynthetic process"/>
    <property type="evidence" value="ECO:0007669"/>
    <property type="project" value="UniProtKB-KW"/>
</dbReference>
<sequence length="333" mass="36741">MKKIKILITDPIDTTGVKMLEDNGYTITQKSDLNKEELLKIAGDYEAIICRSSTPIDREVMESAKKLKCIAITSTGWDTIDIKTADRLKIAVFGQPANSKGGDISREGSFTPTAEHTILFMLALAGDFYNTARVMKEGRWEKFGFAGTELLDKTLGIIGFGRIGQLVSQRAQAFGMKIIAYDRDGNDKSKNLQLTFPVAFVDLKTLCRQADFITIHLPKTAETIDMIGDRQLELMKKEVIIINAARGGIINEEALIKALKNNKIRAAGLDVFVSEGHDLNMDLISLPNVIATPHIAGVSSEGQRRRSVATAQNIISFFEKGDLNNLVNNYKNS</sequence>
<dbReference type="InterPro" id="IPR029753">
    <property type="entry name" value="D-isomer_DH_CS"/>
</dbReference>
<dbReference type="GO" id="GO:0051287">
    <property type="term" value="F:NAD binding"/>
    <property type="evidence" value="ECO:0007669"/>
    <property type="project" value="InterPro"/>
</dbReference>
<comment type="caution">
    <text evidence="8">The sequence shown here is derived from an EMBL/GenBank/DDBJ whole genome shotgun (WGS) entry which is preliminary data.</text>
</comment>
<dbReference type="Gene3D" id="3.40.50.720">
    <property type="entry name" value="NAD(P)-binding Rossmann-like Domain"/>
    <property type="match status" value="2"/>
</dbReference>
<dbReference type="Pfam" id="PF02826">
    <property type="entry name" value="2-Hacid_dh_C"/>
    <property type="match status" value="1"/>
</dbReference>
<keyword evidence="3 5" id="KW-0560">Oxidoreductase</keyword>
<gene>
    <name evidence="8" type="ORF">A2406_04565</name>
</gene>
<comment type="similarity">
    <text evidence="1 5">Belongs to the D-isomer specific 2-hydroxyacid dehydrogenase family.</text>
</comment>
<keyword evidence="4" id="KW-0520">NAD</keyword>
<evidence type="ECO:0000256" key="3">
    <source>
        <dbReference type="ARBA" id="ARBA00023002"/>
    </source>
</evidence>
<feature type="domain" description="D-isomer specific 2-hydroxyacid dehydrogenase NAD-binding" evidence="7">
    <location>
        <begin position="120"/>
        <end position="296"/>
    </location>
</feature>
<evidence type="ECO:0000259" key="6">
    <source>
        <dbReference type="Pfam" id="PF00389"/>
    </source>
</evidence>
<dbReference type="GO" id="GO:0016616">
    <property type="term" value="F:oxidoreductase activity, acting on the CH-OH group of donors, NAD or NADP as acceptor"/>
    <property type="evidence" value="ECO:0007669"/>
    <property type="project" value="InterPro"/>
</dbReference>
<dbReference type="PROSITE" id="PS00065">
    <property type="entry name" value="D_2_HYDROXYACID_DH_1"/>
    <property type="match status" value="1"/>
</dbReference>
<feature type="domain" description="D-isomer specific 2-hydroxyacid dehydrogenase catalytic" evidence="6">
    <location>
        <begin position="6"/>
        <end position="328"/>
    </location>
</feature>
<dbReference type="AlphaFoldDB" id="A0A1G2C0D9"/>
<dbReference type="EMBL" id="MHKQ01000002">
    <property type="protein sequence ID" value="OGY94848.1"/>
    <property type="molecule type" value="Genomic_DNA"/>
</dbReference>
<evidence type="ECO:0000256" key="1">
    <source>
        <dbReference type="ARBA" id="ARBA00005854"/>
    </source>
</evidence>
<dbReference type="Pfam" id="PF00389">
    <property type="entry name" value="2-Hacid_dh"/>
    <property type="match status" value="1"/>
</dbReference>
<dbReference type="PANTHER" id="PTHR42789:SF1">
    <property type="entry name" value="D-ISOMER SPECIFIC 2-HYDROXYACID DEHYDROGENASE FAMILY PROTEIN (AFU_ORTHOLOGUE AFUA_6G10090)"/>
    <property type="match status" value="1"/>
</dbReference>
<dbReference type="CDD" id="cd12173">
    <property type="entry name" value="PGDH_4"/>
    <property type="match status" value="1"/>
</dbReference>
<evidence type="ECO:0000256" key="2">
    <source>
        <dbReference type="ARBA" id="ARBA00022605"/>
    </source>
</evidence>
<dbReference type="InterPro" id="IPR006140">
    <property type="entry name" value="D-isomer_DH_NAD-bd"/>
</dbReference>
<evidence type="ECO:0000313" key="9">
    <source>
        <dbReference type="Proteomes" id="UP000177626"/>
    </source>
</evidence>
<dbReference type="InterPro" id="IPR036291">
    <property type="entry name" value="NAD(P)-bd_dom_sf"/>
</dbReference>
<evidence type="ECO:0000256" key="5">
    <source>
        <dbReference type="RuleBase" id="RU003719"/>
    </source>
</evidence>
<dbReference type="InterPro" id="IPR006139">
    <property type="entry name" value="D-isomer_2_OHA_DH_cat_dom"/>
</dbReference>
<keyword evidence="2" id="KW-0028">Amino-acid biosynthesis</keyword>
<dbReference type="Proteomes" id="UP000177626">
    <property type="component" value="Unassembled WGS sequence"/>
</dbReference>
<evidence type="ECO:0000256" key="4">
    <source>
        <dbReference type="ARBA" id="ARBA00023027"/>
    </source>
</evidence>
<protein>
    <recommendedName>
        <fullName evidence="10">3-phosphoglycerate dehydrogenase</fullName>
    </recommendedName>
</protein>